<feature type="transmembrane region" description="Helical" evidence="1">
    <location>
        <begin position="103"/>
        <end position="121"/>
    </location>
</feature>
<accession>A0AA36G2E9</accession>
<gene>
    <name evidence="2" type="ORF">MSPICULIGERA_LOCUS14053</name>
</gene>
<dbReference type="EMBL" id="CATQJA010002640">
    <property type="protein sequence ID" value="CAJ0575746.1"/>
    <property type="molecule type" value="Genomic_DNA"/>
</dbReference>
<reference evidence="2" key="1">
    <citation type="submission" date="2023-06" db="EMBL/GenBank/DDBJ databases">
        <authorList>
            <person name="Delattre M."/>
        </authorList>
    </citation>
    <scope>NUCLEOTIDE SEQUENCE</scope>
    <source>
        <strain evidence="2">AF72</strain>
    </source>
</reference>
<protein>
    <submittedName>
        <fullName evidence="2">Uncharacterized protein</fullName>
    </submittedName>
</protein>
<dbReference type="Proteomes" id="UP001177023">
    <property type="component" value="Unassembled WGS sequence"/>
</dbReference>
<keyword evidence="1" id="KW-0812">Transmembrane</keyword>
<proteinExistence type="predicted"/>
<name>A0AA36G2E9_9BILA</name>
<evidence type="ECO:0000256" key="1">
    <source>
        <dbReference type="SAM" id="Phobius"/>
    </source>
</evidence>
<sequence length="196" mass="23095">MFKRVVDKFTDAAWQLELKINTWSLLSIPQERWRWFTAFVYLHFFLATALFVFGIICFCLGMQFSVMYEEVNCSDGTNIFMPLLNLIASFTGLFTLRTLHLHWPAFIHFVSLWVVLPINIIQSADSAAASHRWFHYEKTTRSPTEWARNYAYMDIFLAMMGLINDVICVCLLYILLKYWCRDHSAQNSPRSTRPLR</sequence>
<organism evidence="2 3">
    <name type="scientific">Mesorhabditis spiculigera</name>
    <dbReference type="NCBI Taxonomy" id="96644"/>
    <lineage>
        <taxon>Eukaryota</taxon>
        <taxon>Metazoa</taxon>
        <taxon>Ecdysozoa</taxon>
        <taxon>Nematoda</taxon>
        <taxon>Chromadorea</taxon>
        <taxon>Rhabditida</taxon>
        <taxon>Rhabditina</taxon>
        <taxon>Rhabditomorpha</taxon>
        <taxon>Rhabditoidea</taxon>
        <taxon>Rhabditidae</taxon>
        <taxon>Mesorhabditinae</taxon>
        <taxon>Mesorhabditis</taxon>
    </lineage>
</organism>
<comment type="caution">
    <text evidence="2">The sequence shown here is derived from an EMBL/GenBank/DDBJ whole genome shotgun (WGS) entry which is preliminary data.</text>
</comment>
<keyword evidence="1" id="KW-0472">Membrane</keyword>
<dbReference type="AlphaFoldDB" id="A0AA36G2E9"/>
<keyword evidence="1" id="KW-1133">Transmembrane helix</keyword>
<keyword evidence="3" id="KW-1185">Reference proteome</keyword>
<feature type="transmembrane region" description="Helical" evidence="1">
    <location>
        <begin position="79"/>
        <end position="96"/>
    </location>
</feature>
<evidence type="ECO:0000313" key="3">
    <source>
        <dbReference type="Proteomes" id="UP001177023"/>
    </source>
</evidence>
<feature type="non-terminal residue" evidence="2">
    <location>
        <position position="196"/>
    </location>
</feature>
<feature type="transmembrane region" description="Helical" evidence="1">
    <location>
        <begin position="155"/>
        <end position="176"/>
    </location>
</feature>
<feature type="transmembrane region" description="Helical" evidence="1">
    <location>
        <begin position="40"/>
        <end position="67"/>
    </location>
</feature>
<evidence type="ECO:0000313" key="2">
    <source>
        <dbReference type="EMBL" id="CAJ0575746.1"/>
    </source>
</evidence>